<accession>A0ACC0N3B3</accession>
<organism evidence="1 2">
    <name type="scientific">Rhododendron molle</name>
    <name type="common">Chinese azalea</name>
    <name type="synonym">Azalea mollis</name>
    <dbReference type="NCBI Taxonomy" id="49168"/>
    <lineage>
        <taxon>Eukaryota</taxon>
        <taxon>Viridiplantae</taxon>
        <taxon>Streptophyta</taxon>
        <taxon>Embryophyta</taxon>
        <taxon>Tracheophyta</taxon>
        <taxon>Spermatophyta</taxon>
        <taxon>Magnoliopsida</taxon>
        <taxon>eudicotyledons</taxon>
        <taxon>Gunneridae</taxon>
        <taxon>Pentapetalae</taxon>
        <taxon>asterids</taxon>
        <taxon>Ericales</taxon>
        <taxon>Ericaceae</taxon>
        <taxon>Ericoideae</taxon>
        <taxon>Rhodoreae</taxon>
        <taxon>Rhododendron</taxon>
    </lineage>
</organism>
<reference evidence="1" key="1">
    <citation type="submission" date="2022-02" db="EMBL/GenBank/DDBJ databases">
        <title>Plant Genome Project.</title>
        <authorList>
            <person name="Zhang R.-G."/>
        </authorList>
    </citation>
    <scope>NUCLEOTIDE SEQUENCE</scope>
    <source>
        <strain evidence="1">AT1</strain>
    </source>
</reference>
<dbReference type="EMBL" id="CM046394">
    <property type="protein sequence ID" value="KAI8547604.1"/>
    <property type="molecule type" value="Genomic_DNA"/>
</dbReference>
<dbReference type="Proteomes" id="UP001062846">
    <property type="component" value="Chromosome 7"/>
</dbReference>
<proteinExistence type="predicted"/>
<sequence>MIDPSVIAKYLGYKQPPPETVNYPQAEPIDAGLINNVLYWDPKMAMIPHVVGEFRDDIRVLNKAFHHNLYPRGLEHKPSRKSGELMYVFMNSKLVVDWAKFIFNQLVDFQNSTYKSARMPFPCMITTISWPEGEERQLVEQVVLSECGYFELPVEE</sequence>
<evidence type="ECO:0000313" key="2">
    <source>
        <dbReference type="Proteomes" id="UP001062846"/>
    </source>
</evidence>
<gene>
    <name evidence="1" type="ORF">RHMOL_Rhmol07G0208300</name>
</gene>
<comment type="caution">
    <text evidence="1">The sequence shown here is derived from an EMBL/GenBank/DDBJ whole genome shotgun (WGS) entry which is preliminary data.</text>
</comment>
<evidence type="ECO:0000313" key="1">
    <source>
        <dbReference type="EMBL" id="KAI8547604.1"/>
    </source>
</evidence>
<name>A0ACC0N3B3_RHOML</name>
<keyword evidence="2" id="KW-1185">Reference proteome</keyword>
<protein>
    <submittedName>
        <fullName evidence="1">Uncharacterized protein</fullName>
    </submittedName>
</protein>